<dbReference type="SUPFAM" id="SSF56801">
    <property type="entry name" value="Acetyl-CoA synthetase-like"/>
    <property type="match status" value="1"/>
</dbReference>
<name>A0AA38CG74_TAXCH</name>
<protein>
    <recommendedName>
        <fullName evidence="3">AMP-binding enzyme C-terminal domain-containing protein</fullName>
    </recommendedName>
</protein>
<dbReference type="PANTHER" id="PTHR24096:SF413">
    <property type="entry name" value="PEROXISOMAL OPC-8:0-COA LIGASE 1"/>
    <property type="match status" value="1"/>
</dbReference>
<evidence type="ECO:0000259" key="3">
    <source>
        <dbReference type="Pfam" id="PF13193"/>
    </source>
</evidence>
<dbReference type="Gene3D" id="2.30.38.10">
    <property type="entry name" value="Luciferase, Domain 3"/>
    <property type="match status" value="1"/>
</dbReference>
<dbReference type="Gene3D" id="3.30.300.30">
    <property type="match status" value="1"/>
</dbReference>
<dbReference type="Pfam" id="PF13193">
    <property type="entry name" value="AMP-binding_C"/>
    <property type="match status" value="1"/>
</dbReference>
<reference evidence="4 5" key="1">
    <citation type="journal article" date="2021" name="Nat. Plants">
        <title>The Taxus genome provides insights into paclitaxel biosynthesis.</title>
        <authorList>
            <person name="Xiong X."/>
            <person name="Gou J."/>
            <person name="Liao Q."/>
            <person name="Li Y."/>
            <person name="Zhou Q."/>
            <person name="Bi G."/>
            <person name="Li C."/>
            <person name="Du R."/>
            <person name="Wang X."/>
            <person name="Sun T."/>
            <person name="Guo L."/>
            <person name="Liang H."/>
            <person name="Lu P."/>
            <person name="Wu Y."/>
            <person name="Zhang Z."/>
            <person name="Ro D.K."/>
            <person name="Shang Y."/>
            <person name="Huang S."/>
            <person name="Yan J."/>
        </authorList>
    </citation>
    <scope>NUCLEOTIDE SEQUENCE [LARGE SCALE GENOMIC DNA]</scope>
    <source>
        <strain evidence="4">Ta-2019</strain>
    </source>
</reference>
<dbReference type="AlphaFoldDB" id="A0AA38CG74"/>
<keyword evidence="2" id="KW-0436">Ligase</keyword>
<dbReference type="EMBL" id="JAHRHJ020000010">
    <property type="protein sequence ID" value="KAH9299730.1"/>
    <property type="molecule type" value="Genomic_DNA"/>
</dbReference>
<evidence type="ECO:0000256" key="1">
    <source>
        <dbReference type="ARBA" id="ARBA00006432"/>
    </source>
</evidence>
<feature type="domain" description="AMP-binding enzyme C-terminal" evidence="3">
    <location>
        <begin position="53"/>
        <end position="128"/>
    </location>
</feature>
<comment type="caution">
    <text evidence="4">The sequence shown here is derived from an EMBL/GenBank/DDBJ whole genome shotgun (WGS) entry which is preliminary data.</text>
</comment>
<organism evidence="4 5">
    <name type="scientific">Taxus chinensis</name>
    <name type="common">Chinese yew</name>
    <name type="synonym">Taxus wallichiana var. chinensis</name>
    <dbReference type="NCBI Taxonomy" id="29808"/>
    <lineage>
        <taxon>Eukaryota</taxon>
        <taxon>Viridiplantae</taxon>
        <taxon>Streptophyta</taxon>
        <taxon>Embryophyta</taxon>
        <taxon>Tracheophyta</taxon>
        <taxon>Spermatophyta</taxon>
        <taxon>Pinopsida</taxon>
        <taxon>Pinidae</taxon>
        <taxon>Conifers II</taxon>
        <taxon>Cupressales</taxon>
        <taxon>Taxaceae</taxon>
        <taxon>Taxus</taxon>
    </lineage>
</organism>
<proteinExistence type="inferred from homology"/>
<dbReference type="FunFam" id="3.30.300.30:FF:000007">
    <property type="entry name" value="4-coumarate--CoA ligase 2"/>
    <property type="match status" value="1"/>
</dbReference>
<evidence type="ECO:0000313" key="5">
    <source>
        <dbReference type="Proteomes" id="UP000824469"/>
    </source>
</evidence>
<dbReference type="InterPro" id="IPR025110">
    <property type="entry name" value="AMP-bd_C"/>
</dbReference>
<dbReference type="OMA" id="ILWIDLI"/>
<dbReference type="PANTHER" id="PTHR24096">
    <property type="entry name" value="LONG-CHAIN-FATTY-ACID--COA LIGASE"/>
    <property type="match status" value="1"/>
</dbReference>
<comment type="similarity">
    <text evidence="1">Belongs to the ATP-dependent AMP-binding enzyme family.</text>
</comment>
<dbReference type="InterPro" id="IPR045851">
    <property type="entry name" value="AMP-bd_C_sf"/>
</dbReference>
<dbReference type="Proteomes" id="UP000824469">
    <property type="component" value="Unassembled WGS sequence"/>
</dbReference>
<feature type="non-terminal residue" evidence="4">
    <location>
        <position position="142"/>
    </location>
</feature>
<dbReference type="GO" id="GO:0016405">
    <property type="term" value="F:CoA-ligase activity"/>
    <property type="evidence" value="ECO:0007669"/>
    <property type="project" value="TreeGrafter"/>
</dbReference>
<evidence type="ECO:0000313" key="4">
    <source>
        <dbReference type="EMBL" id="KAH9299730.1"/>
    </source>
</evidence>
<accession>A0AA38CG74</accession>
<keyword evidence="5" id="KW-1185">Reference proteome</keyword>
<sequence>YFSNEEATSLTIDKQGWLHTGDLCYFDEDGSLFVVDRLKELIKYNAFQVAPAELEAVLLSHTGIVDAAVVPLPDEEAGQIPLAYVVRKAGSDLDEQDVIRFVAAQVAPYKKVRKVAFVKSIPKSAAGKILRKDLLLLATSKL</sequence>
<gene>
    <name evidence="4" type="ORF">KI387_031412</name>
</gene>
<evidence type="ECO:0000256" key="2">
    <source>
        <dbReference type="ARBA" id="ARBA00022598"/>
    </source>
</evidence>